<accession>A0A382LV77</accession>
<dbReference type="EMBL" id="UINC01089498">
    <property type="protein sequence ID" value="SVC40649.1"/>
    <property type="molecule type" value="Genomic_DNA"/>
</dbReference>
<protein>
    <submittedName>
        <fullName evidence="1">Uncharacterized protein</fullName>
    </submittedName>
</protein>
<evidence type="ECO:0000313" key="1">
    <source>
        <dbReference type="EMBL" id="SVC40649.1"/>
    </source>
</evidence>
<proteinExistence type="predicted"/>
<name>A0A382LV77_9ZZZZ</name>
<sequence length="31" mass="3207">VIAKQIDDGEIMGTKVDEGLNAIHNGGTPVN</sequence>
<dbReference type="AlphaFoldDB" id="A0A382LV77"/>
<feature type="non-terminal residue" evidence="1">
    <location>
        <position position="1"/>
    </location>
</feature>
<feature type="non-terminal residue" evidence="1">
    <location>
        <position position="31"/>
    </location>
</feature>
<gene>
    <name evidence="1" type="ORF">METZ01_LOCUS293503</name>
</gene>
<organism evidence="1">
    <name type="scientific">marine metagenome</name>
    <dbReference type="NCBI Taxonomy" id="408172"/>
    <lineage>
        <taxon>unclassified sequences</taxon>
        <taxon>metagenomes</taxon>
        <taxon>ecological metagenomes</taxon>
    </lineage>
</organism>
<reference evidence="1" key="1">
    <citation type="submission" date="2018-05" db="EMBL/GenBank/DDBJ databases">
        <authorList>
            <person name="Lanie J.A."/>
            <person name="Ng W.-L."/>
            <person name="Kazmierczak K.M."/>
            <person name="Andrzejewski T.M."/>
            <person name="Davidsen T.M."/>
            <person name="Wayne K.J."/>
            <person name="Tettelin H."/>
            <person name="Glass J.I."/>
            <person name="Rusch D."/>
            <person name="Podicherti R."/>
            <person name="Tsui H.-C.T."/>
            <person name="Winkler M.E."/>
        </authorList>
    </citation>
    <scope>NUCLEOTIDE SEQUENCE</scope>
</reference>